<evidence type="ECO:0000313" key="4">
    <source>
        <dbReference type="EMBL" id="GAV19849.1"/>
    </source>
</evidence>
<dbReference type="RefSeq" id="WP_072659180.1">
    <property type="nucleotide sequence ID" value="NZ_BDFD01000005.1"/>
</dbReference>
<protein>
    <recommendedName>
        <fullName evidence="2">UPF0125 protein MMIC_P0807</fullName>
    </recommendedName>
</protein>
<comment type="similarity">
    <text evidence="1 2">Belongs to the UPF0125 (RnfH) family.</text>
</comment>
<sequence>MHVSVIYALAQEQFIEELDIAEGSTAEDAVRMSGLLEKHPDIDLTVNKLGIYAKLVKADQVLRSGDRVEIYRPLPRKPRNAHAADDKKARIRAKKERVAEEGSSTKSE</sequence>
<dbReference type="InterPro" id="IPR005346">
    <property type="entry name" value="RnfH"/>
</dbReference>
<keyword evidence="5" id="KW-1185">Reference proteome</keyword>
<evidence type="ECO:0000256" key="3">
    <source>
        <dbReference type="SAM" id="MobiDB-lite"/>
    </source>
</evidence>
<dbReference type="EMBL" id="BDFD01000005">
    <property type="protein sequence ID" value="GAV19849.1"/>
    <property type="molecule type" value="Genomic_DNA"/>
</dbReference>
<name>A0A1L8CLX8_9PROT</name>
<evidence type="ECO:0000256" key="2">
    <source>
        <dbReference type="HAMAP-Rule" id="MF_00460"/>
    </source>
</evidence>
<gene>
    <name evidence="4" type="ORF">MMIC_P0807</name>
</gene>
<dbReference type="SUPFAM" id="SSF54285">
    <property type="entry name" value="MoaD/ThiS"/>
    <property type="match status" value="1"/>
</dbReference>
<dbReference type="NCBIfam" id="NF002490">
    <property type="entry name" value="PRK01777.1"/>
    <property type="match status" value="1"/>
</dbReference>
<dbReference type="Pfam" id="PF03658">
    <property type="entry name" value="Ub-RnfH"/>
    <property type="match status" value="1"/>
</dbReference>
<reference evidence="4 5" key="1">
    <citation type="journal article" date="2017" name="Arch. Microbiol.">
        <title>Mariprofundus micogutta sp. nov., a novel iron-oxidizing zetaproteobacterium isolated from a deep-sea hydrothermal field at the Bayonnaise knoll of the Izu-Ogasawara arc, and a description of Mariprofundales ord. nov. and Zetaproteobacteria classis nov.</title>
        <authorList>
            <person name="Makita H."/>
            <person name="Tanaka E."/>
            <person name="Mitsunobu S."/>
            <person name="Miyazaki M."/>
            <person name="Nunoura T."/>
            <person name="Uematsu K."/>
            <person name="Takaki Y."/>
            <person name="Nishi S."/>
            <person name="Shimamura S."/>
            <person name="Takai K."/>
        </authorList>
    </citation>
    <scope>NUCLEOTIDE SEQUENCE [LARGE SCALE GENOMIC DNA]</scope>
    <source>
        <strain evidence="4 5">ET2</strain>
    </source>
</reference>
<dbReference type="InterPro" id="IPR037021">
    <property type="entry name" value="RnfH_sf"/>
</dbReference>
<evidence type="ECO:0000313" key="5">
    <source>
        <dbReference type="Proteomes" id="UP000231632"/>
    </source>
</evidence>
<dbReference type="Gene3D" id="3.10.20.280">
    <property type="entry name" value="RnfH-like"/>
    <property type="match status" value="1"/>
</dbReference>
<accession>A0A1L8CLX8</accession>
<dbReference type="PANTHER" id="PTHR37483:SF1">
    <property type="entry name" value="UPF0125 PROTEIN RATB"/>
    <property type="match status" value="1"/>
</dbReference>
<dbReference type="HAMAP" id="MF_00460">
    <property type="entry name" value="UPF0125_RnfH"/>
    <property type="match status" value="1"/>
</dbReference>
<comment type="caution">
    <text evidence="4">The sequence shown here is derived from an EMBL/GenBank/DDBJ whole genome shotgun (WGS) entry which is preliminary data.</text>
</comment>
<proteinExistence type="inferred from homology"/>
<feature type="region of interest" description="Disordered" evidence="3">
    <location>
        <begin position="73"/>
        <end position="108"/>
    </location>
</feature>
<dbReference type="PANTHER" id="PTHR37483">
    <property type="entry name" value="UPF0125 PROTEIN RATB"/>
    <property type="match status" value="1"/>
</dbReference>
<evidence type="ECO:0000256" key="1">
    <source>
        <dbReference type="ARBA" id="ARBA00010645"/>
    </source>
</evidence>
<dbReference type="Proteomes" id="UP000231632">
    <property type="component" value="Unassembled WGS sequence"/>
</dbReference>
<dbReference type="AlphaFoldDB" id="A0A1L8CLX8"/>
<dbReference type="InterPro" id="IPR016155">
    <property type="entry name" value="Mopterin_synth/thiamin_S_b"/>
</dbReference>
<organism evidence="4 5">
    <name type="scientific">Mariprofundus micogutta</name>
    <dbReference type="NCBI Taxonomy" id="1921010"/>
    <lineage>
        <taxon>Bacteria</taxon>
        <taxon>Pseudomonadati</taxon>
        <taxon>Pseudomonadota</taxon>
        <taxon>Candidatius Mariprofundia</taxon>
        <taxon>Mariprofundales</taxon>
        <taxon>Mariprofundaceae</taxon>
        <taxon>Mariprofundus</taxon>
    </lineage>
</organism>
<dbReference type="STRING" id="1921010.MMIC_P0807"/>
<dbReference type="OrthoDB" id="9796575at2"/>